<dbReference type="EnsemblMetazoa" id="PPA47207.1">
    <property type="protein sequence ID" value="PPA47207.1"/>
    <property type="gene ID" value="WBGene00305080"/>
</dbReference>
<feature type="transmembrane region" description="Helical" evidence="1">
    <location>
        <begin position="6"/>
        <end position="28"/>
    </location>
</feature>
<organism evidence="2 3">
    <name type="scientific">Pristionchus pacificus</name>
    <name type="common">Parasitic nematode worm</name>
    <dbReference type="NCBI Taxonomy" id="54126"/>
    <lineage>
        <taxon>Eukaryota</taxon>
        <taxon>Metazoa</taxon>
        <taxon>Ecdysozoa</taxon>
        <taxon>Nematoda</taxon>
        <taxon>Chromadorea</taxon>
        <taxon>Rhabditida</taxon>
        <taxon>Rhabditina</taxon>
        <taxon>Diplogasteromorpha</taxon>
        <taxon>Diplogasteroidea</taxon>
        <taxon>Neodiplogasteridae</taxon>
        <taxon>Pristionchus</taxon>
    </lineage>
</organism>
<proteinExistence type="predicted"/>
<gene>
    <name evidence="2" type="primary">WBGene00305080</name>
</gene>
<evidence type="ECO:0000313" key="3">
    <source>
        <dbReference type="Proteomes" id="UP000005239"/>
    </source>
</evidence>
<evidence type="ECO:0000313" key="2">
    <source>
        <dbReference type="EnsemblMetazoa" id="PPA47207.1"/>
    </source>
</evidence>
<keyword evidence="1" id="KW-0812">Transmembrane</keyword>
<keyword evidence="3" id="KW-1185">Reference proteome</keyword>
<keyword evidence="1" id="KW-0472">Membrane</keyword>
<protein>
    <submittedName>
        <fullName evidence="2">Uncharacterized protein</fullName>
    </submittedName>
</protein>
<dbReference type="AlphaFoldDB" id="A0A8R1V3Q6"/>
<name>A0A8R1V3Q6_PRIPA</name>
<feature type="transmembrane region" description="Helical" evidence="1">
    <location>
        <begin position="40"/>
        <end position="64"/>
    </location>
</feature>
<evidence type="ECO:0000256" key="1">
    <source>
        <dbReference type="SAM" id="Phobius"/>
    </source>
</evidence>
<feature type="transmembrane region" description="Helical" evidence="1">
    <location>
        <begin position="84"/>
        <end position="103"/>
    </location>
</feature>
<dbReference type="Proteomes" id="UP000005239">
    <property type="component" value="Unassembled WGS sequence"/>
</dbReference>
<keyword evidence="1" id="KW-1133">Transmembrane helix</keyword>
<dbReference type="Gene3D" id="1.20.1070.10">
    <property type="entry name" value="Rhodopsin 7-helix transmembrane proteins"/>
    <property type="match status" value="1"/>
</dbReference>
<feature type="transmembrane region" description="Helical" evidence="1">
    <location>
        <begin position="123"/>
        <end position="144"/>
    </location>
</feature>
<reference evidence="2" key="2">
    <citation type="submission" date="2022-06" db="UniProtKB">
        <authorList>
            <consortium name="EnsemblMetazoa"/>
        </authorList>
    </citation>
    <scope>IDENTIFICATION</scope>
    <source>
        <strain evidence="2">PS312</strain>
    </source>
</reference>
<accession>A0A8R1V3Q6</accession>
<reference evidence="3" key="1">
    <citation type="journal article" date="2008" name="Nat. Genet.">
        <title>The Pristionchus pacificus genome provides a unique perspective on nematode lifestyle and parasitism.</title>
        <authorList>
            <person name="Dieterich C."/>
            <person name="Clifton S.W."/>
            <person name="Schuster L.N."/>
            <person name="Chinwalla A."/>
            <person name="Delehaunty K."/>
            <person name="Dinkelacker I."/>
            <person name="Fulton L."/>
            <person name="Fulton R."/>
            <person name="Godfrey J."/>
            <person name="Minx P."/>
            <person name="Mitreva M."/>
            <person name="Roeseler W."/>
            <person name="Tian H."/>
            <person name="Witte H."/>
            <person name="Yang S.P."/>
            <person name="Wilson R.K."/>
            <person name="Sommer R.J."/>
        </authorList>
    </citation>
    <scope>NUCLEOTIDE SEQUENCE [LARGE SCALE GENOMIC DNA]</scope>
    <source>
        <strain evidence="3">PS312</strain>
    </source>
</reference>
<sequence>MLEDVLYEILPVVGFATILSAVFVLAVLWKAKRNPRIFMFFAVSDIINGVAFVICGFYGVFVTMSGIGNEQLHPSFCLFRAPHLLLWAYTDTIEVLCILLFLFDRTLQILVPTRYGKISKAYLTLKFGLILFGTGMIGFIPTFFETITANSTVTVPKLCRFEQVVLPEFYDLRLMFIEWLPVFGEKLHPNLN</sequence>